<dbReference type="PANTHER" id="PTHR46429">
    <property type="entry name" value="23S RRNA (GUANOSINE-2'-O-)-METHYLTRANSFERASE RLMB"/>
    <property type="match status" value="1"/>
</dbReference>
<dbReference type="InterPro" id="IPR029028">
    <property type="entry name" value="Alpha/beta_knot_MTases"/>
</dbReference>
<reference evidence="4 5" key="1">
    <citation type="journal article" date="2015" name="Nature">
        <title>rRNA introns, odd ribosomes, and small enigmatic genomes across a large radiation of phyla.</title>
        <authorList>
            <person name="Brown C.T."/>
            <person name="Hug L.A."/>
            <person name="Thomas B.C."/>
            <person name="Sharon I."/>
            <person name="Castelle C.J."/>
            <person name="Singh A."/>
            <person name="Wilkins M.J."/>
            <person name="Williams K.H."/>
            <person name="Banfield J.F."/>
        </authorList>
    </citation>
    <scope>NUCLEOTIDE SEQUENCE [LARGE SCALE GENOMIC DNA]</scope>
</reference>
<gene>
    <name evidence="4" type="ORF">UY81_C0017G0004</name>
</gene>
<keyword evidence="1 4" id="KW-0489">Methyltransferase</keyword>
<dbReference type="Pfam" id="PF00588">
    <property type="entry name" value="SpoU_methylase"/>
    <property type="match status" value="1"/>
</dbReference>
<comment type="caution">
    <text evidence="4">The sequence shown here is derived from an EMBL/GenBank/DDBJ whole genome shotgun (WGS) entry which is preliminary data.</text>
</comment>
<dbReference type="PANTHER" id="PTHR46429:SF1">
    <property type="entry name" value="23S RRNA (GUANOSINE-2'-O-)-METHYLTRANSFERASE RLMB"/>
    <property type="match status" value="1"/>
</dbReference>
<name>A0A0G1Y0N6_9BACT</name>
<dbReference type="InterPro" id="IPR001537">
    <property type="entry name" value="SpoU_MeTrfase"/>
</dbReference>
<evidence type="ECO:0000256" key="2">
    <source>
        <dbReference type="ARBA" id="ARBA00022679"/>
    </source>
</evidence>
<evidence type="ECO:0000313" key="4">
    <source>
        <dbReference type="EMBL" id="KKW36700.1"/>
    </source>
</evidence>
<sequence length="152" mass="16273">MIVIAHNIRSLHNVGAIFRSADAFGVERLYLTGYTAAPPRKEIAKTALGSEDRVVWEKESDVMKVVADLQAKGVHVLALETSADAIPLPEARKKFDPARTALILGNEVSGLEKELLSACEGTVQIPMPGKKRSLNVSVASGIALFAFCSENG</sequence>
<evidence type="ECO:0000313" key="5">
    <source>
        <dbReference type="Proteomes" id="UP000034290"/>
    </source>
</evidence>
<evidence type="ECO:0000259" key="3">
    <source>
        <dbReference type="Pfam" id="PF00588"/>
    </source>
</evidence>
<dbReference type="GO" id="GO:0005829">
    <property type="term" value="C:cytosol"/>
    <property type="evidence" value="ECO:0007669"/>
    <property type="project" value="TreeGrafter"/>
</dbReference>
<dbReference type="InterPro" id="IPR029026">
    <property type="entry name" value="tRNA_m1G_MTases_N"/>
</dbReference>
<keyword evidence="2 4" id="KW-0808">Transferase</keyword>
<dbReference type="GO" id="GO:0003723">
    <property type="term" value="F:RNA binding"/>
    <property type="evidence" value="ECO:0007669"/>
    <property type="project" value="InterPro"/>
</dbReference>
<organism evidence="4 5">
    <name type="scientific">Candidatus Giovannonibacteria bacterium GW2011_GWA2_53_7</name>
    <dbReference type="NCBI Taxonomy" id="1618650"/>
    <lineage>
        <taxon>Bacteria</taxon>
        <taxon>Candidatus Giovannoniibacteriota</taxon>
    </lineage>
</organism>
<accession>A0A0G1Y0N6</accession>
<dbReference type="GO" id="GO:0008173">
    <property type="term" value="F:RNA methyltransferase activity"/>
    <property type="evidence" value="ECO:0007669"/>
    <property type="project" value="InterPro"/>
</dbReference>
<feature type="domain" description="tRNA/rRNA methyltransferase SpoU type" evidence="3">
    <location>
        <begin position="1"/>
        <end position="145"/>
    </location>
</feature>
<dbReference type="Gene3D" id="3.40.1280.10">
    <property type="match status" value="1"/>
</dbReference>
<proteinExistence type="predicted"/>
<dbReference type="AlphaFoldDB" id="A0A0G1Y0N6"/>
<dbReference type="GO" id="GO:0006396">
    <property type="term" value="P:RNA processing"/>
    <property type="evidence" value="ECO:0007669"/>
    <property type="project" value="InterPro"/>
</dbReference>
<dbReference type="SUPFAM" id="SSF75217">
    <property type="entry name" value="alpha/beta knot"/>
    <property type="match status" value="1"/>
</dbReference>
<dbReference type="Proteomes" id="UP000034290">
    <property type="component" value="Unassembled WGS sequence"/>
</dbReference>
<dbReference type="EMBL" id="LCRM01000017">
    <property type="protein sequence ID" value="KKW36700.1"/>
    <property type="molecule type" value="Genomic_DNA"/>
</dbReference>
<protein>
    <submittedName>
        <fullName evidence="4">tRNA/rRNA methyltransferase (SpoU)</fullName>
    </submittedName>
</protein>
<dbReference type="InterPro" id="IPR004441">
    <property type="entry name" value="rRNA_MeTrfase_TrmH"/>
</dbReference>
<evidence type="ECO:0000256" key="1">
    <source>
        <dbReference type="ARBA" id="ARBA00022603"/>
    </source>
</evidence>
<dbReference type="GO" id="GO:0032259">
    <property type="term" value="P:methylation"/>
    <property type="evidence" value="ECO:0007669"/>
    <property type="project" value="UniProtKB-KW"/>
</dbReference>